<accession>A0A9R1WKK2</accession>
<dbReference type="GO" id="GO:0030619">
    <property type="term" value="F:U1 snRNA binding"/>
    <property type="evidence" value="ECO:0000318"/>
    <property type="project" value="GO_Central"/>
</dbReference>
<name>A0A9R1WKK2_LACSA</name>
<dbReference type="PROSITE" id="PS50102">
    <property type="entry name" value="RRM"/>
    <property type="match status" value="1"/>
</dbReference>
<keyword evidence="6" id="KW-0687">Ribonucleoprotein</keyword>
<evidence type="ECO:0000256" key="5">
    <source>
        <dbReference type="ARBA" id="ARBA00023242"/>
    </source>
</evidence>
<keyword evidence="4 7" id="KW-0694">RNA-binding</keyword>
<sequence length="400" mass="47987">MGKTFRECISSLLFKVVAFFATENFLLLDSKGIIPYHIISKTFQKLRRFPVPGKGRVVCWRNWLQILAVMMMIDASILASGAYKLKETNKPRGYAFIEYMHTRDMKAAYKQADGRKLDNRRVLVDVERGRTVPNWRPRRLGGGLGTTRVGGEEVNQKNSGREQQQSGGASRSVEPRATEERGDREREKSRERERVVKERSRERERERSHDKPREREHRDDRHRDRDRDRDRTGRDRDRHRDRDRDRGDRERDRSSRHREKDREKDYEVGDVEALDRDRGRSRDKDYEYDRSERHERDKHGGGDNVRGKSYDDRDRGDMEEWYEHGEHGNSKRVDADRDMGGVGGGRYDYYDEERYEHQDHDRYDQMEDDVYEPGKVEPRDKDREREYRRSDRSLSRDYEY</sequence>
<dbReference type="GO" id="GO:0000398">
    <property type="term" value="P:mRNA splicing, via spliceosome"/>
    <property type="evidence" value="ECO:0000318"/>
    <property type="project" value="GO_Central"/>
</dbReference>
<evidence type="ECO:0000256" key="8">
    <source>
        <dbReference type="SAM" id="MobiDB-lite"/>
    </source>
</evidence>
<reference evidence="10 11" key="1">
    <citation type="journal article" date="2017" name="Nat. Commun.">
        <title>Genome assembly with in vitro proximity ligation data and whole-genome triplication in lettuce.</title>
        <authorList>
            <person name="Reyes-Chin-Wo S."/>
            <person name="Wang Z."/>
            <person name="Yang X."/>
            <person name="Kozik A."/>
            <person name="Arikit S."/>
            <person name="Song C."/>
            <person name="Xia L."/>
            <person name="Froenicke L."/>
            <person name="Lavelle D.O."/>
            <person name="Truco M.J."/>
            <person name="Xia R."/>
            <person name="Zhu S."/>
            <person name="Xu C."/>
            <person name="Xu H."/>
            <person name="Xu X."/>
            <person name="Cox K."/>
            <person name="Korf I."/>
            <person name="Meyers B.C."/>
            <person name="Michelmore R.W."/>
        </authorList>
    </citation>
    <scope>NUCLEOTIDE SEQUENCE [LARGE SCALE GENOMIC DNA]</scope>
    <source>
        <strain evidence="11">cv. Salinas</strain>
        <tissue evidence="10">Seedlings</tissue>
    </source>
</reference>
<dbReference type="Proteomes" id="UP000235145">
    <property type="component" value="Unassembled WGS sequence"/>
</dbReference>
<evidence type="ECO:0000313" key="10">
    <source>
        <dbReference type="EMBL" id="KAJ0223793.1"/>
    </source>
</evidence>
<comment type="caution">
    <text evidence="10">The sequence shown here is derived from an EMBL/GenBank/DDBJ whole genome shotgun (WGS) entry which is preliminary data.</text>
</comment>
<evidence type="ECO:0000256" key="4">
    <source>
        <dbReference type="ARBA" id="ARBA00022884"/>
    </source>
</evidence>
<feature type="compositionally biased region" description="Basic and acidic residues" evidence="8">
    <location>
        <begin position="348"/>
        <end position="365"/>
    </location>
</feature>
<feature type="compositionally biased region" description="Basic and acidic residues" evidence="8">
    <location>
        <begin position="173"/>
        <end position="339"/>
    </location>
</feature>
<proteinExistence type="predicted"/>
<dbReference type="PANTHER" id="PTHR13952:SF5">
    <property type="entry name" value="U1 SMALL NUCLEAR RIBONUCLEOPROTEIN 70 KDA"/>
    <property type="match status" value="1"/>
</dbReference>
<evidence type="ECO:0000256" key="3">
    <source>
        <dbReference type="ARBA" id="ARBA00016996"/>
    </source>
</evidence>
<dbReference type="GO" id="GO:0005685">
    <property type="term" value="C:U1 snRNP"/>
    <property type="evidence" value="ECO:0000318"/>
    <property type="project" value="GO_Central"/>
</dbReference>
<dbReference type="Pfam" id="PF00076">
    <property type="entry name" value="RRM_1"/>
    <property type="match status" value="1"/>
</dbReference>
<dbReference type="GO" id="GO:0003729">
    <property type="term" value="F:mRNA binding"/>
    <property type="evidence" value="ECO:0000318"/>
    <property type="project" value="GO_Central"/>
</dbReference>
<dbReference type="GO" id="GO:0016607">
    <property type="term" value="C:nuclear speck"/>
    <property type="evidence" value="ECO:0007669"/>
    <property type="project" value="UniProtKB-SubCell"/>
</dbReference>
<dbReference type="AlphaFoldDB" id="A0A9R1WKK2"/>
<feature type="region of interest" description="Disordered" evidence="8">
    <location>
        <begin position="134"/>
        <end position="400"/>
    </location>
</feature>
<dbReference type="EMBL" id="NBSK02000002">
    <property type="protein sequence ID" value="KAJ0223793.1"/>
    <property type="molecule type" value="Genomic_DNA"/>
</dbReference>
<evidence type="ECO:0000256" key="1">
    <source>
        <dbReference type="ARBA" id="ARBA00004324"/>
    </source>
</evidence>
<dbReference type="InterPro" id="IPR000504">
    <property type="entry name" value="RRM_dom"/>
</dbReference>
<organism evidence="10 11">
    <name type="scientific">Lactuca sativa</name>
    <name type="common">Garden lettuce</name>
    <dbReference type="NCBI Taxonomy" id="4236"/>
    <lineage>
        <taxon>Eukaryota</taxon>
        <taxon>Viridiplantae</taxon>
        <taxon>Streptophyta</taxon>
        <taxon>Embryophyta</taxon>
        <taxon>Tracheophyta</taxon>
        <taxon>Spermatophyta</taxon>
        <taxon>Magnoliopsida</taxon>
        <taxon>eudicotyledons</taxon>
        <taxon>Gunneridae</taxon>
        <taxon>Pentapetalae</taxon>
        <taxon>asterids</taxon>
        <taxon>campanulids</taxon>
        <taxon>Asterales</taxon>
        <taxon>Asteraceae</taxon>
        <taxon>Cichorioideae</taxon>
        <taxon>Cichorieae</taxon>
        <taxon>Lactucinae</taxon>
        <taxon>Lactuca</taxon>
    </lineage>
</organism>
<evidence type="ECO:0000256" key="6">
    <source>
        <dbReference type="ARBA" id="ARBA00023274"/>
    </source>
</evidence>
<protein>
    <recommendedName>
        <fullName evidence="3">U1 small nuclear ribonucleoprotein 70 kDa</fullName>
    </recommendedName>
</protein>
<dbReference type="InterPro" id="IPR035979">
    <property type="entry name" value="RBD_domain_sf"/>
</dbReference>
<dbReference type="SUPFAM" id="SSF54928">
    <property type="entry name" value="RNA-binding domain, RBD"/>
    <property type="match status" value="1"/>
</dbReference>
<dbReference type="GO" id="GO:0071004">
    <property type="term" value="C:U2-type prespliceosome"/>
    <property type="evidence" value="ECO:0000318"/>
    <property type="project" value="GO_Central"/>
</dbReference>
<dbReference type="FunFam" id="3.30.70.330:FF:001585">
    <property type="entry name" value="U1 small nuclear ribonucleoprotein 70 kDa"/>
    <property type="match status" value="1"/>
</dbReference>
<feature type="compositionally biased region" description="Basic and acidic residues" evidence="8">
    <location>
        <begin position="372"/>
        <end position="400"/>
    </location>
</feature>
<keyword evidence="5" id="KW-0539">Nucleus</keyword>
<dbReference type="InterPro" id="IPR051183">
    <property type="entry name" value="U1_U11-U12_snRNP_70-35kDa"/>
</dbReference>
<comment type="subcellular location">
    <subcellularLocation>
        <location evidence="1">Nucleus speckle</location>
    </subcellularLocation>
    <subcellularLocation>
        <location evidence="2">Nucleus</location>
        <location evidence="2">Nucleoplasm</location>
    </subcellularLocation>
</comment>
<evidence type="ECO:0000256" key="2">
    <source>
        <dbReference type="ARBA" id="ARBA00004642"/>
    </source>
</evidence>
<feature type="domain" description="RRM" evidence="9">
    <location>
        <begin position="34"/>
        <end position="129"/>
    </location>
</feature>
<gene>
    <name evidence="10" type="ORF">LSAT_V11C200078760</name>
</gene>
<dbReference type="InterPro" id="IPR012677">
    <property type="entry name" value="Nucleotide-bd_a/b_plait_sf"/>
</dbReference>
<evidence type="ECO:0000259" key="9">
    <source>
        <dbReference type="PROSITE" id="PS50102"/>
    </source>
</evidence>
<keyword evidence="11" id="KW-1185">Reference proteome</keyword>
<dbReference type="Gene3D" id="3.30.70.330">
    <property type="match status" value="1"/>
</dbReference>
<evidence type="ECO:0000313" key="11">
    <source>
        <dbReference type="Proteomes" id="UP000235145"/>
    </source>
</evidence>
<evidence type="ECO:0000256" key="7">
    <source>
        <dbReference type="PROSITE-ProRule" id="PRU00176"/>
    </source>
</evidence>
<dbReference type="PANTHER" id="PTHR13952">
    <property type="entry name" value="U1 SMALL NUCLEAR RIBONUCLEOPROTEIN 70 KD"/>
    <property type="match status" value="1"/>
</dbReference>
<feature type="compositionally biased region" description="Polar residues" evidence="8">
    <location>
        <begin position="156"/>
        <end position="169"/>
    </location>
</feature>